<organism evidence="1 2">
    <name type="scientific">Gymnopus androsaceus JB14</name>
    <dbReference type="NCBI Taxonomy" id="1447944"/>
    <lineage>
        <taxon>Eukaryota</taxon>
        <taxon>Fungi</taxon>
        <taxon>Dikarya</taxon>
        <taxon>Basidiomycota</taxon>
        <taxon>Agaricomycotina</taxon>
        <taxon>Agaricomycetes</taxon>
        <taxon>Agaricomycetidae</taxon>
        <taxon>Agaricales</taxon>
        <taxon>Marasmiineae</taxon>
        <taxon>Omphalotaceae</taxon>
        <taxon>Gymnopus</taxon>
    </lineage>
</organism>
<dbReference type="Proteomes" id="UP000799118">
    <property type="component" value="Unassembled WGS sequence"/>
</dbReference>
<proteinExistence type="predicted"/>
<dbReference type="OrthoDB" id="19861at2759"/>
<evidence type="ECO:0000313" key="2">
    <source>
        <dbReference type="Proteomes" id="UP000799118"/>
    </source>
</evidence>
<reference evidence="1" key="1">
    <citation type="journal article" date="2019" name="Environ. Microbiol.">
        <title>Fungal ecological strategies reflected in gene transcription - a case study of two litter decomposers.</title>
        <authorList>
            <person name="Barbi F."/>
            <person name="Kohler A."/>
            <person name="Barry K."/>
            <person name="Baskaran P."/>
            <person name="Daum C."/>
            <person name="Fauchery L."/>
            <person name="Ihrmark K."/>
            <person name="Kuo A."/>
            <person name="LaButti K."/>
            <person name="Lipzen A."/>
            <person name="Morin E."/>
            <person name="Grigoriev I.V."/>
            <person name="Henrissat B."/>
            <person name="Lindahl B."/>
            <person name="Martin F."/>
        </authorList>
    </citation>
    <scope>NUCLEOTIDE SEQUENCE</scope>
    <source>
        <strain evidence="1">JB14</strain>
    </source>
</reference>
<name>A0A6A4IPM6_9AGAR</name>
<sequence>MTDSRFRFLYEFNGELIPRTRSEDSSTLKSLLLDDVIQAVVAPFIEKTFELTTVDLSHLKVYRSSLEEMNHILENQHRHVPFSPALGEEIKNLERIVEYNIVIWRDEPVNAGNAIALYRKAWGERWPQRQEIILKTQIGEPDDYDDGYPYPGAYADIPDHFTYVCLDQMHEVAKNLYLSTKLNDIIVVRKEYEWLCDRLEKTAEDLVITGHPGIGV</sequence>
<dbReference type="AlphaFoldDB" id="A0A6A4IPM6"/>
<accession>A0A6A4IPM6</accession>
<protein>
    <submittedName>
        <fullName evidence="1">Uncharacterized protein</fullName>
    </submittedName>
</protein>
<evidence type="ECO:0000313" key="1">
    <source>
        <dbReference type="EMBL" id="KAE9410778.1"/>
    </source>
</evidence>
<gene>
    <name evidence="1" type="ORF">BT96DRAFT_237714</name>
</gene>
<dbReference type="EMBL" id="ML769384">
    <property type="protein sequence ID" value="KAE9410778.1"/>
    <property type="molecule type" value="Genomic_DNA"/>
</dbReference>
<keyword evidence="2" id="KW-1185">Reference proteome</keyword>